<dbReference type="GO" id="GO:0005840">
    <property type="term" value="C:ribosome"/>
    <property type="evidence" value="ECO:0007669"/>
    <property type="project" value="UniProtKB-KW"/>
</dbReference>
<dbReference type="NCBIfam" id="NF040716">
    <property type="entry name" value="YcaO_for_S12"/>
    <property type="match status" value="1"/>
</dbReference>
<dbReference type="RefSeq" id="WP_135795927.1">
    <property type="nucleotide sequence ID" value="NZ_CP032096.1"/>
</dbReference>
<sequence length="584" mass="66760">MVEQTFIKGKDACLEDSINKMQTLLGKAGFDIEEASWLNPVPNVYSVHIRDKNCPALFTNGKGASRKATLASALGEFFERLETNYFFSDFYLEETLVNEQGEFSWDEKGLYFPNEKSFELSEFRQCLSPDLWEIYDPEEEMVAEDLLSLNDASSKIRCLPLTNASTLDTVYFPMNLFSNLYASNGLSAGNTPEEALVQGLSEVFERWVKRQILTENLCLPEVPEAVVQRYPTVVKARKALQEQGIDVSIRDSSLGGQFPVMNVTLFEQKTGRCFASFGAHPIFEVALERTLTESLQGRSLDMLDGFQLPVFDEALVADDENIENHFIDSSGLIHAKFISHQYDFEFNEWDFEGDTQAQYELLVKKVHEQGAEVYFAHYEHFGINACRIVVPKMSEVFPMHELVDNNQNRGRVLREILLELSQSNKANRFENALEQVEMMGFSEHQGVANLIGLLPDPNSYWKKFKIVELQMWLLLAVKDYEMAYERLQECHYFVDDEAMALLYKALGFALDILLEDTLTEFPLSVQSQLFGEEVVEKVWRNINGEEVFGGLEIGMSAFENSQNHQALITVYQKVQQVKHFVNTQ</sequence>
<dbReference type="OrthoDB" id="9761274at2"/>
<dbReference type="PANTHER" id="PTHR37809:SF1">
    <property type="entry name" value="RIBOSOMAL PROTEIN S12 METHYLTHIOTRANSFERASE ACCESSORY FACTOR YCAO"/>
    <property type="match status" value="1"/>
</dbReference>
<dbReference type="AlphaFoldDB" id="A0A4P7NZS0"/>
<keyword evidence="2" id="KW-0687">Ribonucleoprotein</keyword>
<dbReference type="PANTHER" id="PTHR37809">
    <property type="entry name" value="RIBOSOMAL PROTEIN S12 METHYLTHIOTRANSFERASE ACCESSORY FACTOR YCAO"/>
    <property type="match status" value="1"/>
</dbReference>
<keyword evidence="2" id="KW-0689">Ribosomal protein</keyword>
<dbReference type="InterPro" id="IPR041080">
    <property type="entry name" value="YcaO_C"/>
</dbReference>
<dbReference type="PROSITE" id="PS51664">
    <property type="entry name" value="YCAO"/>
    <property type="match status" value="1"/>
</dbReference>
<reference evidence="2 3" key="1">
    <citation type="submission" date="2018-08" db="EMBL/GenBank/DDBJ databases">
        <title>Horizontal acquisition of hydrogen conversion ability and other habitat adaptations in Hydrogenovibrio crunogenus strains.</title>
        <authorList>
            <person name="Gonnella G."/>
            <person name="Adam N."/>
            <person name="Perner M."/>
        </authorList>
    </citation>
    <scope>NUCLEOTIDE SEQUENCE [LARGE SCALE GENOMIC DNA]</scope>
    <source>
        <strain evidence="2 3">SP-41</strain>
    </source>
</reference>
<dbReference type="NCBIfam" id="TIGR00702">
    <property type="entry name" value="YcaO-type kinase domain"/>
    <property type="match status" value="1"/>
</dbReference>
<gene>
    <name evidence="2" type="primary">ycaO</name>
    <name evidence="2" type="ORF">GHNINEIG_01345</name>
</gene>
<feature type="domain" description="YcaO" evidence="1">
    <location>
        <begin position="61"/>
        <end position="442"/>
    </location>
</feature>
<evidence type="ECO:0000259" key="1">
    <source>
        <dbReference type="PROSITE" id="PS51664"/>
    </source>
</evidence>
<protein>
    <submittedName>
        <fullName evidence="2">Ribosomal protein S12 methylthiotransferase accessory factor YcaO</fullName>
    </submittedName>
</protein>
<evidence type="ECO:0000313" key="3">
    <source>
        <dbReference type="Proteomes" id="UP000296201"/>
    </source>
</evidence>
<dbReference type="Pfam" id="PF18381">
    <property type="entry name" value="YcaO_C"/>
    <property type="match status" value="1"/>
</dbReference>
<proteinExistence type="predicted"/>
<dbReference type="GO" id="GO:0016740">
    <property type="term" value="F:transferase activity"/>
    <property type="evidence" value="ECO:0007669"/>
    <property type="project" value="UniProtKB-KW"/>
</dbReference>
<accession>A0A4P7NZS0</accession>
<keyword evidence="2" id="KW-0808">Transferase</keyword>
<organism evidence="2 3">
    <name type="scientific">Hydrogenovibrio crunogenus</name>
    <dbReference type="NCBI Taxonomy" id="39765"/>
    <lineage>
        <taxon>Bacteria</taxon>
        <taxon>Pseudomonadati</taxon>
        <taxon>Pseudomonadota</taxon>
        <taxon>Gammaproteobacteria</taxon>
        <taxon>Thiotrichales</taxon>
        <taxon>Piscirickettsiaceae</taxon>
        <taxon>Hydrogenovibrio</taxon>
    </lineage>
</organism>
<dbReference type="Gene3D" id="3.30.160.660">
    <property type="match status" value="1"/>
</dbReference>
<name>A0A4P7NZS0_9GAMM</name>
<evidence type="ECO:0000313" key="2">
    <source>
        <dbReference type="EMBL" id="QBZ83293.1"/>
    </source>
</evidence>
<dbReference type="Proteomes" id="UP000296201">
    <property type="component" value="Chromosome"/>
</dbReference>
<dbReference type="Pfam" id="PF02624">
    <property type="entry name" value="YcaO"/>
    <property type="match status" value="1"/>
</dbReference>
<keyword evidence="3" id="KW-1185">Reference proteome</keyword>
<dbReference type="EMBL" id="CP032096">
    <property type="protein sequence ID" value="QBZ83293.1"/>
    <property type="molecule type" value="Genomic_DNA"/>
</dbReference>
<dbReference type="InterPro" id="IPR003776">
    <property type="entry name" value="YcaO-like_dom"/>
</dbReference>
<dbReference type="Gene3D" id="3.30.1330.230">
    <property type="match status" value="1"/>
</dbReference>
<dbReference type="Gene3D" id="3.30.40.250">
    <property type="match status" value="1"/>
</dbReference>